<evidence type="ECO:0000259" key="1">
    <source>
        <dbReference type="Pfam" id="PF02769"/>
    </source>
</evidence>
<dbReference type="HOGENOM" id="CLU_1364175_0_0_9"/>
<dbReference type="PATRIC" id="fig|742737.3.peg.4711"/>
<dbReference type="PANTHER" id="PTHR30303:SF4">
    <property type="entry name" value="HYDROGENASE EXPRESSION_FORMATION PROTEIN HYPE"/>
    <property type="match status" value="1"/>
</dbReference>
<dbReference type="Proteomes" id="UP000005384">
    <property type="component" value="Unassembled WGS sequence"/>
</dbReference>
<organism evidence="2 3">
    <name type="scientific">Hungatella hathewayi WAL-18680</name>
    <dbReference type="NCBI Taxonomy" id="742737"/>
    <lineage>
        <taxon>Bacteria</taxon>
        <taxon>Bacillati</taxon>
        <taxon>Bacillota</taxon>
        <taxon>Clostridia</taxon>
        <taxon>Lachnospirales</taxon>
        <taxon>Lachnospiraceae</taxon>
        <taxon>Hungatella</taxon>
    </lineage>
</organism>
<evidence type="ECO:0000313" key="3">
    <source>
        <dbReference type="Proteomes" id="UP000005384"/>
    </source>
</evidence>
<dbReference type="AlphaFoldDB" id="G5IMJ5"/>
<accession>G5IMJ5</accession>
<dbReference type="GO" id="GO:0051604">
    <property type="term" value="P:protein maturation"/>
    <property type="evidence" value="ECO:0007669"/>
    <property type="project" value="TreeGrafter"/>
</dbReference>
<name>G5IMJ5_9FIRM</name>
<dbReference type="InterPro" id="IPR010918">
    <property type="entry name" value="PurM-like_C_dom"/>
</dbReference>
<dbReference type="SUPFAM" id="SSF56042">
    <property type="entry name" value="PurM C-terminal domain-like"/>
    <property type="match status" value="1"/>
</dbReference>
<sequence>MRKIIRENHGTMKPGQDLVIAGYIGQEGARIIACAREEELRQWFSKDYIEQIKTNRDVEALTGNLEQWREFGATECEPIGEGGVYTALWNLSGAYKVGIEFQLLQIPIKQETVEVCERYDVNPYRLYSENCVLLVADNGGHLVRALEEKGIPAVVIGRVNPGIKREILHGRPGTVSPDETEEEGRGYLDRPARDELYKVVPDCLLYKK</sequence>
<dbReference type="InterPro" id="IPR036676">
    <property type="entry name" value="PurM-like_C_sf"/>
</dbReference>
<comment type="caution">
    <text evidence="2">The sequence shown here is derived from an EMBL/GenBank/DDBJ whole genome shotgun (WGS) entry which is preliminary data.</text>
</comment>
<protein>
    <recommendedName>
        <fullName evidence="1">PurM-like C-terminal domain-containing protein</fullName>
    </recommendedName>
</protein>
<evidence type="ECO:0000313" key="2">
    <source>
        <dbReference type="EMBL" id="EHI57614.1"/>
    </source>
</evidence>
<gene>
    <name evidence="2" type="ORF">HMPREF9473_04723</name>
</gene>
<reference evidence="2 3" key="1">
    <citation type="submission" date="2011-08" db="EMBL/GenBank/DDBJ databases">
        <title>The Genome Sequence of Clostridium hathewayi WAL-18680.</title>
        <authorList>
            <consortium name="The Broad Institute Genome Sequencing Platform"/>
            <person name="Earl A."/>
            <person name="Ward D."/>
            <person name="Feldgarden M."/>
            <person name="Gevers D."/>
            <person name="Finegold S.M."/>
            <person name="Summanen P.H."/>
            <person name="Molitoris D.R."/>
            <person name="Song M."/>
            <person name="Daigneault M."/>
            <person name="Allen-Vercoe E."/>
            <person name="Young S.K."/>
            <person name="Zeng Q."/>
            <person name="Gargeya S."/>
            <person name="Fitzgerald M."/>
            <person name="Haas B."/>
            <person name="Abouelleil A."/>
            <person name="Alvarado L."/>
            <person name="Arachchi H.M."/>
            <person name="Berlin A."/>
            <person name="Brown A."/>
            <person name="Chapman S.B."/>
            <person name="Chen Z."/>
            <person name="Dunbar C."/>
            <person name="Freedman E."/>
            <person name="Gearin G."/>
            <person name="Gellesch M."/>
            <person name="Goldberg J."/>
            <person name="Griggs A."/>
            <person name="Gujja S."/>
            <person name="Heiman D."/>
            <person name="Howarth C."/>
            <person name="Larson L."/>
            <person name="Lui A."/>
            <person name="MacDonald P.J.P."/>
            <person name="Montmayeur A."/>
            <person name="Murphy C."/>
            <person name="Neiman D."/>
            <person name="Pearson M."/>
            <person name="Priest M."/>
            <person name="Roberts A."/>
            <person name="Saif S."/>
            <person name="Shea T."/>
            <person name="Shenoy N."/>
            <person name="Sisk P."/>
            <person name="Stolte C."/>
            <person name="Sykes S."/>
            <person name="Wortman J."/>
            <person name="Nusbaum C."/>
            <person name="Birren B."/>
        </authorList>
    </citation>
    <scope>NUCLEOTIDE SEQUENCE [LARGE SCALE GENOMIC DNA]</scope>
    <source>
        <strain evidence="2 3">WAL-18680</strain>
    </source>
</reference>
<proteinExistence type="predicted"/>
<dbReference type="Gene3D" id="3.90.650.10">
    <property type="entry name" value="PurM-like C-terminal domain"/>
    <property type="match status" value="1"/>
</dbReference>
<keyword evidence="3" id="KW-1185">Reference proteome</keyword>
<feature type="domain" description="PurM-like C-terminal" evidence="1">
    <location>
        <begin position="70"/>
        <end position="162"/>
    </location>
</feature>
<dbReference type="RefSeq" id="WP_006782711.1">
    <property type="nucleotide sequence ID" value="NZ_CP040506.1"/>
</dbReference>
<dbReference type="PANTHER" id="PTHR30303">
    <property type="entry name" value="HYDROGENASE ISOENZYMES FORMATION PROTEIN HYPE"/>
    <property type="match status" value="1"/>
</dbReference>
<dbReference type="InterPro" id="IPR011854">
    <property type="entry name" value="HypE"/>
</dbReference>
<dbReference type="OrthoDB" id="153904at2"/>
<dbReference type="Pfam" id="PF02769">
    <property type="entry name" value="AIRS_C"/>
    <property type="match status" value="1"/>
</dbReference>
<dbReference type="EMBL" id="ADLN01000120">
    <property type="protein sequence ID" value="EHI57614.1"/>
    <property type="molecule type" value="Genomic_DNA"/>
</dbReference>